<evidence type="ECO:0000256" key="2">
    <source>
        <dbReference type="SAM" id="SignalP"/>
    </source>
</evidence>
<comment type="caution">
    <text evidence="3">The sequence shown here is derived from an EMBL/GenBank/DDBJ whole genome shotgun (WGS) entry which is preliminary data.</text>
</comment>
<keyword evidence="2" id="KW-0732">Signal</keyword>
<dbReference type="EMBL" id="JBBNAE010000002">
    <property type="protein sequence ID" value="KAK9146434.1"/>
    <property type="molecule type" value="Genomic_DNA"/>
</dbReference>
<keyword evidence="4" id="KW-1185">Reference proteome</keyword>
<feature type="region of interest" description="Disordered" evidence="1">
    <location>
        <begin position="94"/>
        <end position="117"/>
    </location>
</feature>
<evidence type="ECO:0000313" key="3">
    <source>
        <dbReference type="EMBL" id="KAK9146434.1"/>
    </source>
</evidence>
<name>A0AAP0K7C8_9MAGN</name>
<protein>
    <submittedName>
        <fullName evidence="3">Uncharacterized protein</fullName>
    </submittedName>
</protein>
<dbReference type="PROSITE" id="PS51257">
    <property type="entry name" value="PROKAR_LIPOPROTEIN"/>
    <property type="match status" value="1"/>
</dbReference>
<dbReference type="PANTHER" id="PTHR33592:SF10">
    <property type="entry name" value="TRANSMEMBRANE PROTEIN"/>
    <property type="match status" value="1"/>
</dbReference>
<dbReference type="AlphaFoldDB" id="A0AAP0K7C8"/>
<feature type="compositionally biased region" description="Basic and acidic residues" evidence="1">
    <location>
        <begin position="96"/>
        <end position="117"/>
    </location>
</feature>
<proteinExistence type="predicted"/>
<evidence type="ECO:0000313" key="4">
    <source>
        <dbReference type="Proteomes" id="UP001417504"/>
    </source>
</evidence>
<evidence type="ECO:0000256" key="1">
    <source>
        <dbReference type="SAM" id="MobiDB-lite"/>
    </source>
</evidence>
<feature type="chain" id="PRO_5042811939" evidence="2">
    <location>
        <begin position="30"/>
        <end position="117"/>
    </location>
</feature>
<dbReference type="Proteomes" id="UP001417504">
    <property type="component" value="Unassembled WGS sequence"/>
</dbReference>
<reference evidence="3 4" key="1">
    <citation type="submission" date="2024-01" db="EMBL/GenBank/DDBJ databases">
        <title>Genome assemblies of Stephania.</title>
        <authorList>
            <person name="Yang L."/>
        </authorList>
    </citation>
    <scope>NUCLEOTIDE SEQUENCE [LARGE SCALE GENOMIC DNA]</scope>
    <source>
        <strain evidence="3">QJT</strain>
        <tissue evidence="3">Leaf</tissue>
    </source>
</reference>
<accession>A0AAP0K7C8</accession>
<feature type="signal peptide" evidence="2">
    <location>
        <begin position="1"/>
        <end position="29"/>
    </location>
</feature>
<dbReference type="PANTHER" id="PTHR33592">
    <property type="entry name" value="TRANSMEMBRANE PROTEIN"/>
    <property type="match status" value="1"/>
</dbReference>
<gene>
    <name evidence="3" type="ORF">Sjap_006337</name>
</gene>
<organism evidence="3 4">
    <name type="scientific">Stephania japonica</name>
    <dbReference type="NCBI Taxonomy" id="461633"/>
    <lineage>
        <taxon>Eukaryota</taxon>
        <taxon>Viridiplantae</taxon>
        <taxon>Streptophyta</taxon>
        <taxon>Embryophyta</taxon>
        <taxon>Tracheophyta</taxon>
        <taxon>Spermatophyta</taxon>
        <taxon>Magnoliopsida</taxon>
        <taxon>Ranunculales</taxon>
        <taxon>Menispermaceae</taxon>
        <taxon>Menispermoideae</taxon>
        <taxon>Cissampelideae</taxon>
        <taxon>Stephania</taxon>
    </lineage>
</organism>
<sequence length="117" mass="12526">MMRMTRNVLLAVAILAFIIALSMISSCNAGRPLHEEKHNWAMKKRNGGVVDLVIESLPRGPVPPSGPSGCTYIPGRGGPRCPLKGKKVAGAAVMNNHERRDGLGSKVVERSGAKQQQ</sequence>